<evidence type="ECO:0000313" key="2">
    <source>
        <dbReference type="Proteomes" id="UP000824120"/>
    </source>
</evidence>
<gene>
    <name evidence="1" type="ORF">H5410_015002</name>
</gene>
<organism evidence="1 2">
    <name type="scientific">Solanum commersonii</name>
    <name type="common">Commerson's wild potato</name>
    <name type="synonym">Commerson's nightshade</name>
    <dbReference type="NCBI Taxonomy" id="4109"/>
    <lineage>
        <taxon>Eukaryota</taxon>
        <taxon>Viridiplantae</taxon>
        <taxon>Streptophyta</taxon>
        <taxon>Embryophyta</taxon>
        <taxon>Tracheophyta</taxon>
        <taxon>Spermatophyta</taxon>
        <taxon>Magnoliopsida</taxon>
        <taxon>eudicotyledons</taxon>
        <taxon>Gunneridae</taxon>
        <taxon>Pentapetalae</taxon>
        <taxon>asterids</taxon>
        <taxon>lamiids</taxon>
        <taxon>Solanales</taxon>
        <taxon>Solanaceae</taxon>
        <taxon>Solanoideae</taxon>
        <taxon>Solaneae</taxon>
        <taxon>Solanum</taxon>
    </lineage>
</organism>
<dbReference type="EMBL" id="JACXVP010000003">
    <property type="protein sequence ID" value="KAG5615178.1"/>
    <property type="molecule type" value="Genomic_DNA"/>
</dbReference>
<protein>
    <submittedName>
        <fullName evidence="1">Uncharacterized protein</fullName>
    </submittedName>
</protein>
<accession>A0A9J5ZT20</accession>
<comment type="caution">
    <text evidence="1">The sequence shown here is derived from an EMBL/GenBank/DDBJ whole genome shotgun (WGS) entry which is preliminary data.</text>
</comment>
<dbReference type="Proteomes" id="UP000824120">
    <property type="component" value="Chromosome 3"/>
</dbReference>
<proteinExistence type="predicted"/>
<name>A0A9J5ZT20_SOLCO</name>
<reference evidence="1 2" key="1">
    <citation type="submission" date="2020-09" db="EMBL/GenBank/DDBJ databases">
        <title>De no assembly of potato wild relative species, Solanum commersonii.</title>
        <authorList>
            <person name="Cho K."/>
        </authorList>
    </citation>
    <scope>NUCLEOTIDE SEQUENCE [LARGE SCALE GENOMIC DNA]</scope>
    <source>
        <strain evidence="1">LZ3.2</strain>
        <tissue evidence="1">Leaf</tissue>
    </source>
</reference>
<dbReference type="AlphaFoldDB" id="A0A9J5ZT20"/>
<evidence type="ECO:0000313" key="1">
    <source>
        <dbReference type="EMBL" id="KAG5615178.1"/>
    </source>
</evidence>
<sequence>MVLQAVTRGPSIQMEFDFDGTLCGVVPSEEFRKQMVRWTSGANRYQDVLVHPTRLDIGLIRDEANVEALARASCQVPPWVPPCA</sequence>
<keyword evidence="2" id="KW-1185">Reference proteome</keyword>